<evidence type="ECO:0000313" key="1">
    <source>
        <dbReference type="EMBL" id="ADO97374.1"/>
    </source>
</evidence>
<keyword evidence="2" id="KW-1185">Reference proteome</keyword>
<organism evidence="1 2">
    <name type="scientific">Synechococcus phage S-SM2</name>
    <dbReference type="NCBI Taxonomy" id="444860"/>
    <lineage>
        <taxon>Viruses</taxon>
        <taxon>Duplodnaviria</taxon>
        <taxon>Heunggongvirae</taxon>
        <taxon>Uroviricota</taxon>
        <taxon>Caudoviricetes</taxon>
        <taxon>Pantevenvirales</taxon>
        <taxon>Kyanoviridae</taxon>
        <taxon>Nilusvirus</taxon>
        <taxon>Nilusvirus ssm2</taxon>
    </lineage>
</organism>
<dbReference type="GeneID" id="10326664"/>
<gene>
    <name evidence="1" type="ORF">SSM2_032</name>
</gene>
<reference evidence="1 2" key="1">
    <citation type="journal article" date="2010" name="Environ. Microbiol.">
        <title>Genomic analysis of oceanic cyanobacterial myoviruses compared with T4-like myoviruses from diverse hosts and environments.</title>
        <authorList>
            <person name="Sullivan M.B."/>
            <person name="Huang K.H."/>
            <person name="Ignacio-Espinoza J.C."/>
            <person name="Berlin A.M."/>
            <person name="Kelly L."/>
            <person name="Weigele P.R."/>
            <person name="DeFrancesco A.S."/>
            <person name="Kern S.E."/>
            <person name="Thompson L.R."/>
            <person name="Young S."/>
            <person name="Yandava C."/>
            <person name="Fu R."/>
            <person name="Krastins B."/>
            <person name="Chase M."/>
            <person name="Sarracino D."/>
            <person name="Osburne M.S."/>
            <person name="Henn M.R."/>
            <person name="Chisholm S.W."/>
        </authorList>
    </citation>
    <scope>NUCLEOTIDE SEQUENCE [LARGE SCALE GENOMIC DNA]</scope>
    <source>
        <strain evidence="1">8017-1</strain>
    </source>
</reference>
<name>E3SIS6_9CAUD</name>
<accession>E3SIS6</accession>
<evidence type="ECO:0000313" key="2">
    <source>
        <dbReference type="Proteomes" id="UP000006524"/>
    </source>
</evidence>
<dbReference type="KEGG" id="vg:10326664"/>
<dbReference type="EMBL" id="GU071095">
    <property type="protein sequence ID" value="ADO97374.1"/>
    <property type="molecule type" value="Genomic_DNA"/>
</dbReference>
<proteinExistence type="predicted"/>
<protein>
    <submittedName>
        <fullName evidence="1">Uncharacterized protein</fullName>
    </submittedName>
</protein>
<dbReference type="OrthoDB" id="37776at10239"/>
<dbReference type="Proteomes" id="UP000006524">
    <property type="component" value="Segment"/>
</dbReference>
<dbReference type="RefSeq" id="YP_004322188.1">
    <property type="nucleotide sequence ID" value="NC_015279.1"/>
</dbReference>
<sequence>MAVNKNFVVKNGLEVNTDLIVADVDSGKVGVGTTISSYLLHVYQGTGIGASSVYVTGISTVAQEFNVGLGGSIFTVLGNAEGTPGIGQSVGVGTAEPAYLLDVRSPVSTGQTALYVQGDMRVTGDINLDDLRLDQLNVSGISTFVGFSTFAAGINVLGLGATTTTLDVSGFSTFSDTVKVDTLTENRVVIVGSGKTLEDDANFTYDGGQLKVGTGLSVTGLSTFVGVGTFISDLYVGGDLFISENISLDTNLNILGIATVGTLDVTNYSDFGLGIDVAGAGSTTTTLTVSGVSTFTGSIDANGDVDIDGHTELDDVNVSGASTFVGVGTFQSDLYVGGDLYIKDDITLDTNLNILGIATIGTLDVTNYSTLGLGLEVSGAGSTTTTLTVSGVSTFTGNIDANGNVDIDGHTELDDVNVSGASTFTGAADFNGAVDIDGHTELDDVNVSGASTFTGAADFNGAVDIDGHTELDDVNVSGASTFTGAADFNGAVDIDGHTELDDVNVSGASTFTGAADFNGDIDVDGHTELDNLNVAGFSTFVGFATFSDYVFVQDGLNVAGVITATSFSGLGQIGVGSEGTFIGVGITMVDFKSSNAGNTVDVDGTSGIATVTVQTGVSIGLAIALGG</sequence>